<keyword evidence="2" id="KW-1185">Reference proteome</keyword>
<proteinExistence type="predicted"/>
<evidence type="ECO:0000313" key="1">
    <source>
        <dbReference type="EMBL" id="TGN20849.1"/>
    </source>
</evidence>
<dbReference type="RefSeq" id="WP_135758722.1">
    <property type="nucleotide sequence ID" value="NZ_RQHW01000003.1"/>
</dbReference>
<dbReference type="EMBL" id="RQHW01000003">
    <property type="protein sequence ID" value="TGN20849.1"/>
    <property type="molecule type" value="Genomic_DNA"/>
</dbReference>
<dbReference type="AlphaFoldDB" id="A0A4R9M6S2"/>
<organism evidence="1 2">
    <name type="scientific">Leptospira idonii</name>
    <dbReference type="NCBI Taxonomy" id="1193500"/>
    <lineage>
        <taxon>Bacteria</taxon>
        <taxon>Pseudomonadati</taxon>
        <taxon>Spirochaetota</taxon>
        <taxon>Spirochaetia</taxon>
        <taxon>Leptospirales</taxon>
        <taxon>Leptospiraceae</taxon>
        <taxon>Leptospira</taxon>
    </lineage>
</organism>
<gene>
    <name evidence="1" type="ORF">EHS15_01260</name>
</gene>
<sequence length="217" mass="26283">MTKDKTRPSEPNILWKQIESRPEILKSQGYPENLKDFLDELSGKEKYEWGGDRQATYDHLILHFPGEISSVLYAIFTAYSEFKNEVAELEKKEELSSWEKLEKTNLLRNYFFPKPIQEILFPFHPSQKTVEFFYYSEDYVRKNPYTFARERKKHLGKKRTELYGKSAREISQWEDDAFREKILSLIYEREMESMNEIEKQQFTERIKRDEKEGDFWN</sequence>
<reference evidence="1" key="1">
    <citation type="journal article" date="2019" name="PLoS Negl. Trop. Dis.">
        <title>Revisiting the worldwide diversity of Leptospira species in the environment.</title>
        <authorList>
            <person name="Vincent A.T."/>
            <person name="Schiettekatte O."/>
            <person name="Bourhy P."/>
            <person name="Veyrier F.J."/>
            <person name="Picardeau M."/>
        </authorList>
    </citation>
    <scope>NUCLEOTIDE SEQUENCE [LARGE SCALE GENOMIC DNA]</scope>
    <source>
        <strain evidence="1">201300427</strain>
    </source>
</reference>
<name>A0A4R9M6S2_9LEPT</name>
<dbReference type="Proteomes" id="UP000298058">
    <property type="component" value="Unassembled WGS sequence"/>
</dbReference>
<accession>A0A4R9M6S2</accession>
<comment type="caution">
    <text evidence="1">The sequence shown here is derived from an EMBL/GenBank/DDBJ whole genome shotgun (WGS) entry which is preliminary data.</text>
</comment>
<evidence type="ECO:0000313" key="2">
    <source>
        <dbReference type="Proteomes" id="UP000298058"/>
    </source>
</evidence>
<dbReference type="OrthoDB" id="342824at2"/>
<protein>
    <submittedName>
        <fullName evidence="1">Uncharacterized protein</fullName>
    </submittedName>
</protein>